<evidence type="ECO:0000256" key="4">
    <source>
        <dbReference type="ARBA" id="ARBA00022827"/>
    </source>
</evidence>
<dbReference type="GO" id="GO:0016614">
    <property type="term" value="F:oxidoreductase activity, acting on CH-OH group of donors"/>
    <property type="evidence" value="ECO:0007669"/>
    <property type="project" value="InterPro"/>
</dbReference>
<proteinExistence type="inferred from homology"/>
<evidence type="ECO:0000256" key="2">
    <source>
        <dbReference type="ARBA" id="ARBA00010790"/>
    </source>
</evidence>
<sequence>MILNQPGRRHYDVIILGSGPAGITTALELSKDSSLDVAVIESGVLEPHPTIQTLAGVQLHGDLPDDYFPMHTQRCFGGSSTIWGGYCAVLEKRAFTAQTWPIPYQEINRWYPAAARILELPDDAYRQPTVAIEGTSELVYKPFYVSPPVRFNKKYHSFFLHHPRVDLILGTTGFRLLTQERTVTALELRDSLAPRLSPTLVSADTFVLACGGVGNPRMLQLSDIVDPMPVGRGLMEHPHLYAVAEMYLDRDRLPVGAEEDPYLVHALQLSDSYCIDKGVLSFSADFNQRQMTPTVLLGKRREMLHTPVTIRAEIAPDFRNSVRDSDQRNYLGAPLPRVDFHYRYRDLARESWHLFGKALLRSGLGRPSVLQPDFKLHDGGHLMGTTRMGLSSADSVVDSDCRVHTTDNLYVAGSSVFPAGGASNPTYTIVAMALRLGAHLASTSGGNAHG</sequence>
<dbReference type="RefSeq" id="WP_137434175.1">
    <property type="nucleotide sequence ID" value="NZ_JANRHC010000004.1"/>
</dbReference>
<evidence type="ECO:0000313" key="7">
    <source>
        <dbReference type="EMBL" id="TKV66753.1"/>
    </source>
</evidence>
<keyword evidence="3" id="KW-0285">Flavoprotein</keyword>
<protein>
    <submittedName>
        <fullName evidence="7">GMC family oxidoreductase</fullName>
    </submittedName>
</protein>
<dbReference type="Gene3D" id="3.50.50.60">
    <property type="entry name" value="FAD/NAD(P)-binding domain"/>
    <property type="match status" value="2"/>
</dbReference>
<keyword evidence="4" id="KW-0274">FAD</keyword>
<keyword evidence="8" id="KW-1185">Reference proteome</keyword>
<evidence type="ECO:0000256" key="3">
    <source>
        <dbReference type="ARBA" id="ARBA00022630"/>
    </source>
</evidence>
<gene>
    <name evidence="7" type="ORF">FDP08_00935</name>
</gene>
<dbReference type="PANTHER" id="PTHR42784">
    <property type="entry name" value="PYRANOSE 2-OXIDASE"/>
    <property type="match status" value="1"/>
</dbReference>
<keyword evidence="5" id="KW-0560">Oxidoreductase</keyword>
<name>A0A4U6R050_9GAMM</name>
<evidence type="ECO:0000259" key="6">
    <source>
        <dbReference type="Pfam" id="PF05199"/>
    </source>
</evidence>
<feature type="domain" description="Glucose-methanol-choline oxidoreductase C-terminal" evidence="6">
    <location>
        <begin position="378"/>
        <end position="433"/>
    </location>
</feature>
<evidence type="ECO:0000256" key="5">
    <source>
        <dbReference type="ARBA" id="ARBA00023002"/>
    </source>
</evidence>
<dbReference type="Proteomes" id="UP000308488">
    <property type="component" value="Unassembled WGS sequence"/>
</dbReference>
<dbReference type="InterPro" id="IPR036188">
    <property type="entry name" value="FAD/NAD-bd_sf"/>
</dbReference>
<evidence type="ECO:0000313" key="8">
    <source>
        <dbReference type="Proteomes" id="UP000308488"/>
    </source>
</evidence>
<dbReference type="AlphaFoldDB" id="A0A4U6R050"/>
<dbReference type="Pfam" id="PF05199">
    <property type="entry name" value="GMC_oxred_C"/>
    <property type="match status" value="1"/>
</dbReference>
<accession>A0A4U6R050</accession>
<dbReference type="InterPro" id="IPR007867">
    <property type="entry name" value="GMC_OxRtase_C"/>
</dbReference>
<evidence type="ECO:0000256" key="1">
    <source>
        <dbReference type="ARBA" id="ARBA00001974"/>
    </source>
</evidence>
<reference evidence="7 8" key="1">
    <citation type="submission" date="2019-05" db="EMBL/GenBank/DDBJ databases">
        <title>Marinobacter panjinensis sp. nov., a moderately halophilic bacterium isolated from sea tidal flat environment.</title>
        <authorList>
            <person name="Yang W."/>
            <person name="An M."/>
            <person name="He W."/>
            <person name="Luo X."/>
            <person name="Zhu L."/>
            <person name="Chen G."/>
            <person name="Zhang Y."/>
            <person name="Wang Y."/>
        </authorList>
    </citation>
    <scope>NUCLEOTIDE SEQUENCE [LARGE SCALE GENOMIC DNA]</scope>
    <source>
        <strain evidence="7 8">PJ-16</strain>
    </source>
</reference>
<comment type="caution">
    <text evidence="7">The sequence shown here is derived from an EMBL/GenBank/DDBJ whole genome shotgun (WGS) entry which is preliminary data.</text>
</comment>
<dbReference type="InterPro" id="IPR051473">
    <property type="entry name" value="P2Ox-like"/>
</dbReference>
<dbReference type="OrthoDB" id="9787779at2"/>
<comment type="similarity">
    <text evidence="2">Belongs to the GMC oxidoreductase family.</text>
</comment>
<comment type="cofactor">
    <cofactor evidence="1">
        <name>FAD</name>
        <dbReference type="ChEBI" id="CHEBI:57692"/>
    </cofactor>
</comment>
<organism evidence="7 8">
    <name type="scientific">Marinobacter panjinensis</name>
    <dbReference type="NCBI Taxonomy" id="2576384"/>
    <lineage>
        <taxon>Bacteria</taxon>
        <taxon>Pseudomonadati</taxon>
        <taxon>Pseudomonadota</taxon>
        <taxon>Gammaproteobacteria</taxon>
        <taxon>Pseudomonadales</taxon>
        <taxon>Marinobacteraceae</taxon>
        <taxon>Marinobacter</taxon>
    </lineage>
</organism>
<dbReference type="EMBL" id="SZYH01000001">
    <property type="protein sequence ID" value="TKV66753.1"/>
    <property type="molecule type" value="Genomic_DNA"/>
</dbReference>
<dbReference type="PANTHER" id="PTHR42784:SF1">
    <property type="entry name" value="PYRANOSE 2-OXIDASE"/>
    <property type="match status" value="1"/>
</dbReference>
<dbReference type="SUPFAM" id="SSF51905">
    <property type="entry name" value="FAD/NAD(P)-binding domain"/>
    <property type="match status" value="1"/>
</dbReference>